<gene>
    <name evidence="1" type="ORF">JG688_00012115</name>
</gene>
<dbReference type="Proteomes" id="UP000709295">
    <property type="component" value="Unassembled WGS sequence"/>
</dbReference>
<proteinExistence type="predicted"/>
<protein>
    <recommendedName>
        <fullName evidence="3">HTH CENPB-type domain-containing protein</fullName>
    </recommendedName>
</protein>
<evidence type="ECO:0000313" key="1">
    <source>
        <dbReference type="EMBL" id="KAG6954957.1"/>
    </source>
</evidence>
<sequence length="98" mass="10854">MLRVLKYLDTSTVAATVAECIPSSNTISKQRQVNAWKKLRAVIAAKVAGGSRYHQRSRTLGMSATLSVEVEEQLVRWINEPRPDGVSVPSMMLKLQAQ</sequence>
<dbReference type="AlphaFoldDB" id="A0A8J5IKT7"/>
<reference evidence="1" key="1">
    <citation type="submission" date="2021-01" db="EMBL/GenBank/DDBJ databases">
        <title>Phytophthora aleatoria, a newly-described species from Pinus radiata is distinct from Phytophthora cactorum isolates based on comparative genomics.</title>
        <authorList>
            <person name="Mcdougal R."/>
            <person name="Panda P."/>
            <person name="Williams N."/>
            <person name="Studholme D.J."/>
        </authorList>
    </citation>
    <scope>NUCLEOTIDE SEQUENCE</scope>
    <source>
        <strain evidence="1">NZFS 4037</strain>
    </source>
</reference>
<evidence type="ECO:0000313" key="2">
    <source>
        <dbReference type="Proteomes" id="UP000709295"/>
    </source>
</evidence>
<evidence type="ECO:0008006" key="3">
    <source>
        <dbReference type="Google" id="ProtNLM"/>
    </source>
</evidence>
<organism evidence="1 2">
    <name type="scientific">Phytophthora aleatoria</name>
    <dbReference type="NCBI Taxonomy" id="2496075"/>
    <lineage>
        <taxon>Eukaryota</taxon>
        <taxon>Sar</taxon>
        <taxon>Stramenopiles</taxon>
        <taxon>Oomycota</taxon>
        <taxon>Peronosporomycetes</taxon>
        <taxon>Peronosporales</taxon>
        <taxon>Peronosporaceae</taxon>
        <taxon>Phytophthora</taxon>
    </lineage>
</organism>
<name>A0A8J5IKT7_9STRA</name>
<accession>A0A8J5IKT7</accession>
<comment type="caution">
    <text evidence="1">The sequence shown here is derived from an EMBL/GenBank/DDBJ whole genome shotgun (WGS) entry which is preliminary data.</text>
</comment>
<keyword evidence="2" id="KW-1185">Reference proteome</keyword>
<dbReference type="EMBL" id="JAENGY010000906">
    <property type="protein sequence ID" value="KAG6954957.1"/>
    <property type="molecule type" value="Genomic_DNA"/>
</dbReference>